<comment type="caution">
    <text evidence="2">The sequence shown here is derived from an EMBL/GenBank/DDBJ whole genome shotgun (WGS) entry which is preliminary data.</text>
</comment>
<gene>
    <name evidence="2" type="ORF">TcWFU_004023</name>
</gene>
<evidence type="ECO:0000256" key="1">
    <source>
        <dbReference type="SAM" id="Phobius"/>
    </source>
</evidence>
<feature type="transmembrane region" description="Helical" evidence="1">
    <location>
        <begin position="153"/>
        <end position="180"/>
    </location>
</feature>
<keyword evidence="1" id="KW-1133">Transmembrane helix</keyword>
<dbReference type="Proteomes" id="UP001651158">
    <property type="component" value="Unassembled WGS sequence"/>
</dbReference>
<feature type="transmembrane region" description="Helical" evidence="1">
    <location>
        <begin position="114"/>
        <end position="141"/>
    </location>
</feature>
<keyword evidence="1" id="KW-0472">Membrane</keyword>
<keyword evidence="3" id="KW-1185">Reference proteome</keyword>
<organism evidence="2 3">
    <name type="scientific">Taenia crassiceps</name>
    <dbReference type="NCBI Taxonomy" id="6207"/>
    <lineage>
        <taxon>Eukaryota</taxon>
        <taxon>Metazoa</taxon>
        <taxon>Spiralia</taxon>
        <taxon>Lophotrochozoa</taxon>
        <taxon>Platyhelminthes</taxon>
        <taxon>Cestoda</taxon>
        <taxon>Eucestoda</taxon>
        <taxon>Cyclophyllidea</taxon>
        <taxon>Taeniidae</taxon>
        <taxon>Taenia</taxon>
    </lineage>
</organism>
<keyword evidence="1" id="KW-0812">Transmembrane</keyword>
<feature type="transmembrane region" description="Helical" evidence="1">
    <location>
        <begin position="7"/>
        <end position="31"/>
    </location>
</feature>
<evidence type="ECO:0000313" key="2">
    <source>
        <dbReference type="EMBL" id="KAL5106755.1"/>
    </source>
</evidence>
<dbReference type="EMBL" id="JAKROA010000005">
    <property type="protein sequence ID" value="KAL5106755.1"/>
    <property type="molecule type" value="Genomic_DNA"/>
</dbReference>
<accession>A0ABR4QB01</accession>
<dbReference type="SUPFAM" id="SSF81321">
    <property type="entry name" value="Family A G protein-coupled receptor-like"/>
    <property type="match status" value="1"/>
</dbReference>
<protein>
    <submittedName>
        <fullName evidence="2">Uncharacterized protein</fullName>
    </submittedName>
</protein>
<sequence length="185" mass="20782">MSLIYRIINIYFGVPTALLGVVVSSLSLGFFWNDSATFLGTRILLFSISVTDIGYLSLHCFYHLTNSITTQKSILHAVSFYVLNIFELARNWLMVVVALERLLFFLRPNDFPRWWTASVVGTVETVVIVAVLLMGIPALLYKLPNVSMEVEKAYTMAHILVQGFFVAILPIASMIVLFLATKVQV</sequence>
<feature type="transmembrane region" description="Helical" evidence="1">
    <location>
        <begin position="43"/>
        <end position="62"/>
    </location>
</feature>
<dbReference type="Gene3D" id="1.20.1070.10">
    <property type="entry name" value="Rhodopsin 7-helix transmembrane proteins"/>
    <property type="match status" value="1"/>
</dbReference>
<evidence type="ECO:0000313" key="3">
    <source>
        <dbReference type="Proteomes" id="UP001651158"/>
    </source>
</evidence>
<name>A0ABR4QB01_9CEST</name>
<reference evidence="2 3" key="1">
    <citation type="journal article" date="2022" name="Front. Cell. Infect. Microbiol.">
        <title>The Genomes of Two Strains of Taenia crassiceps the Animal Model for the Study of Human Cysticercosis.</title>
        <authorList>
            <person name="Bobes R.J."/>
            <person name="Estrada K."/>
            <person name="Rios-Valencia D.G."/>
            <person name="Calderon-Gallegos A."/>
            <person name="de la Torre P."/>
            <person name="Carrero J.C."/>
            <person name="Sanchez-Flores A."/>
            <person name="Laclette J.P."/>
        </authorList>
    </citation>
    <scope>NUCLEOTIDE SEQUENCE [LARGE SCALE GENOMIC DNA]</scope>
    <source>
        <strain evidence="2">WFUcys</strain>
    </source>
</reference>
<feature type="transmembrane region" description="Helical" evidence="1">
    <location>
        <begin position="74"/>
        <end position="94"/>
    </location>
</feature>
<proteinExistence type="predicted"/>